<evidence type="ECO:0000313" key="1">
    <source>
        <dbReference type="EMBL" id="KAF9450101.1"/>
    </source>
</evidence>
<name>A0A9P5XHZ4_9AGAR</name>
<reference evidence="1" key="1">
    <citation type="submission" date="2020-11" db="EMBL/GenBank/DDBJ databases">
        <authorList>
            <consortium name="DOE Joint Genome Institute"/>
            <person name="Ahrendt S."/>
            <person name="Riley R."/>
            <person name="Andreopoulos W."/>
            <person name="Labutti K."/>
            <person name="Pangilinan J."/>
            <person name="Ruiz-Duenas F.J."/>
            <person name="Barrasa J.M."/>
            <person name="Sanchez-Garcia M."/>
            <person name="Camarero S."/>
            <person name="Miyauchi S."/>
            <person name="Serrano A."/>
            <person name="Linde D."/>
            <person name="Babiker R."/>
            <person name="Drula E."/>
            <person name="Ayuso-Fernandez I."/>
            <person name="Pacheco R."/>
            <person name="Padilla G."/>
            <person name="Ferreira P."/>
            <person name="Barriuso J."/>
            <person name="Kellner H."/>
            <person name="Castanera R."/>
            <person name="Alfaro M."/>
            <person name="Ramirez L."/>
            <person name="Pisabarro A.G."/>
            <person name="Kuo A."/>
            <person name="Tritt A."/>
            <person name="Lipzen A."/>
            <person name="He G."/>
            <person name="Yan M."/>
            <person name="Ng V."/>
            <person name="Cullen D."/>
            <person name="Martin F."/>
            <person name="Rosso M.-N."/>
            <person name="Henrissat B."/>
            <person name="Hibbett D."/>
            <person name="Martinez A.T."/>
            <person name="Grigoriev I.V."/>
        </authorList>
    </citation>
    <scope>NUCLEOTIDE SEQUENCE</scope>
    <source>
        <strain evidence="1">MF-IS2</strain>
    </source>
</reference>
<comment type="caution">
    <text evidence="1">The sequence shown here is derived from an EMBL/GenBank/DDBJ whole genome shotgun (WGS) entry which is preliminary data.</text>
</comment>
<dbReference type="EMBL" id="MU151112">
    <property type="protein sequence ID" value="KAF9450101.1"/>
    <property type="molecule type" value="Genomic_DNA"/>
</dbReference>
<evidence type="ECO:0000313" key="2">
    <source>
        <dbReference type="Proteomes" id="UP000807342"/>
    </source>
</evidence>
<dbReference type="AlphaFoldDB" id="A0A9P5XHZ4"/>
<accession>A0A9P5XHZ4</accession>
<protein>
    <submittedName>
        <fullName evidence="1">Uncharacterized protein</fullName>
    </submittedName>
</protein>
<organism evidence="1 2">
    <name type="scientific">Macrolepiota fuliginosa MF-IS2</name>
    <dbReference type="NCBI Taxonomy" id="1400762"/>
    <lineage>
        <taxon>Eukaryota</taxon>
        <taxon>Fungi</taxon>
        <taxon>Dikarya</taxon>
        <taxon>Basidiomycota</taxon>
        <taxon>Agaricomycotina</taxon>
        <taxon>Agaricomycetes</taxon>
        <taxon>Agaricomycetidae</taxon>
        <taxon>Agaricales</taxon>
        <taxon>Agaricineae</taxon>
        <taxon>Agaricaceae</taxon>
        <taxon>Macrolepiota</taxon>
    </lineage>
</organism>
<sequence length="168" mass="17957">MAWGACKGTFTPPWLPKHQAMRKGSVNAIRVDAVMGRICTSLRESRFASSLMSRIGAACCIAEVPIERDSAAGTELENLEELGLIFLEPEEVNLATTAVVACMREVLLGGKDIIERRTASLLAVYGNGIGDTILALVSSFSGRTSSLLCEIIITELVMVVVARDEKGG</sequence>
<proteinExistence type="predicted"/>
<keyword evidence="2" id="KW-1185">Reference proteome</keyword>
<dbReference type="Proteomes" id="UP000807342">
    <property type="component" value="Unassembled WGS sequence"/>
</dbReference>
<gene>
    <name evidence="1" type="ORF">P691DRAFT_789829</name>
</gene>